<sequence length="125" mass="13267">MKLNHQSSSVIPRGACLVIHVLVIPFASLPANLDVVILGDLDSRVVVSPIIGTTIVRKCRGLAPGAFRIHNMLLASYRCVVELLMAIPDAGHLVGAAGAAKCDQTGVRSTRIRGAGTSMREKRLD</sequence>
<protein>
    <submittedName>
        <fullName evidence="1">Uncharacterized protein</fullName>
    </submittedName>
</protein>
<organism evidence="1 2">
    <name type="scientific">Glomerella acutata</name>
    <name type="common">Colletotrichum acutatum</name>
    <dbReference type="NCBI Taxonomy" id="27357"/>
    <lineage>
        <taxon>Eukaryota</taxon>
        <taxon>Fungi</taxon>
        <taxon>Dikarya</taxon>
        <taxon>Ascomycota</taxon>
        <taxon>Pezizomycotina</taxon>
        <taxon>Sordariomycetes</taxon>
        <taxon>Hypocreomycetidae</taxon>
        <taxon>Glomerellales</taxon>
        <taxon>Glomerellaceae</taxon>
        <taxon>Colletotrichum</taxon>
        <taxon>Colletotrichum acutatum species complex</taxon>
    </lineage>
</organism>
<dbReference type="RefSeq" id="XP_060363675.1">
    <property type="nucleotide sequence ID" value="XM_060502736.1"/>
</dbReference>
<dbReference type="GeneID" id="85386635"/>
<evidence type="ECO:0000313" key="1">
    <source>
        <dbReference type="EMBL" id="KAK1723620.1"/>
    </source>
</evidence>
<accession>A0AAD8UKM3</accession>
<comment type="caution">
    <text evidence="1">The sequence shown here is derived from an EMBL/GenBank/DDBJ whole genome shotgun (WGS) entry which is preliminary data.</text>
</comment>
<gene>
    <name evidence="1" type="ORF">BDZ83DRAFT_384542</name>
</gene>
<dbReference type="EMBL" id="JAHMHS010000062">
    <property type="protein sequence ID" value="KAK1723620.1"/>
    <property type="molecule type" value="Genomic_DNA"/>
</dbReference>
<dbReference type="Proteomes" id="UP001244207">
    <property type="component" value="Unassembled WGS sequence"/>
</dbReference>
<keyword evidence="2" id="KW-1185">Reference proteome</keyword>
<evidence type="ECO:0000313" key="2">
    <source>
        <dbReference type="Proteomes" id="UP001244207"/>
    </source>
</evidence>
<proteinExistence type="predicted"/>
<dbReference type="AlphaFoldDB" id="A0AAD8UKM3"/>
<name>A0AAD8UKM3_GLOAC</name>
<reference evidence="1" key="1">
    <citation type="submission" date="2021-12" db="EMBL/GenBank/DDBJ databases">
        <title>Comparative genomics, transcriptomics and evolutionary studies reveal genomic signatures of adaptation to plant cell wall in hemibiotrophic fungi.</title>
        <authorList>
            <consortium name="DOE Joint Genome Institute"/>
            <person name="Baroncelli R."/>
            <person name="Diaz J.F."/>
            <person name="Benocci T."/>
            <person name="Peng M."/>
            <person name="Battaglia E."/>
            <person name="Haridas S."/>
            <person name="Andreopoulos W."/>
            <person name="Labutti K."/>
            <person name="Pangilinan J."/>
            <person name="Floch G.L."/>
            <person name="Makela M.R."/>
            <person name="Henrissat B."/>
            <person name="Grigoriev I.V."/>
            <person name="Crouch J.A."/>
            <person name="De Vries R.P."/>
            <person name="Sukno S.A."/>
            <person name="Thon M.R."/>
        </authorList>
    </citation>
    <scope>NUCLEOTIDE SEQUENCE</scope>
    <source>
        <strain evidence="1">CBS 112980</strain>
    </source>
</reference>